<comment type="caution">
    <text evidence="8">The sequence shown here is derived from an EMBL/GenBank/DDBJ whole genome shotgun (WGS) entry which is preliminary data.</text>
</comment>
<dbReference type="Gene3D" id="3.40.50.12230">
    <property type="match status" value="1"/>
</dbReference>
<evidence type="ECO:0000313" key="9">
    <source>
        <dbReference type="Proteomes" id="UP001519292"/>
    </source>
</evidence>
<dbReference type="CDD" id="cd08646">
    <property type="entry name" value="FMT_core_Met-tRNA-FMT_N"/>
    <property type="match status" value="1"/>
</dbReference>
<sequence length="320" mass="35130">MKEVEIMPSVIFLGTPKFGSVVLQGLIDAKYDIRAVVTQPDKKVGRKQVLHESSVKQTAKANNLPVYQPAKLSGSEEMAELIKINPDFIITAAYGQFLPTKFLNAAKIAPVNVHGSLLPKYRGGAPIQYSLINGDAETGVTIMQMVKKMDAGDIYAQKSIKIEPEDNSGTLFEKLSIIGRDLLLDTLPKFIDNTITQVPQDEEKVVFSPNISKDQEQIKTTMTASQANNLIRGLNPDPGAYLLFDNKRLKVWQAEVSPDKTDLPAGSLVSNKKRFALAFAGGSVLDLLEVQPNGKKRMNIKDFANGQGSRFKIGEKIIND</sequence>
<proteinExistence type="inferred from homology"/>
<dbReference type="PROSITE" id="PS00373">
    <property type="entry name" value="GART"/>
    <property type="match status" value="1"/>
</dbReference>
<dbReference type="Proteomes" id="UP001519292">
    <property type="component" value="Unassembled WGS sequence"/>
</dbReference>
<dbReference type="NCBIfam" id="TIGR00460">
    <property type="entry name" value="fmt"/>
    <property type="match status" value="1"/>
</dbReference>
<dbReference type="EMBL" id="JAGGLU010000001">
    <property type="protein sequence ID" value="MBP2056930.1"/>
    <property type="molecule type" value="Genomic_DNA"/>
</dbReference>
<dbReference type="CDD" id="cd08704">
    <property type="entry name" value="Met_tRNA_FMT_C"/>
    <property type="match status" value="1"/>
</dbReference>
<keyword evidence="9" id="KW-1185">Reference proteome</keyword>
<reference evidence="8 9" key="1">
    <citation type="submission" date="2021-03" db="EMBL/GenBank/DDBJ databases">
        <title>Genomic Encyclopedia of Type Strains, Phase IV (KMG-IV): sequencing the most valuable type-strain genomes for metagenomic binning, comparative biology and taxonomic classification.</title>
        <authorList>
            <person name="Goeker M."/>
        </authorList>
    </citation>
    <scope>NUCLEOTIDE SEQUENCE [LARGE SCALE GENOMIC DNA]</scope>
    <source>
        <strain evidence="8 9">DSM 101872</strain>
    </source>
</reference>
<comment type="function">
    <text evidence="5">Attaches a formyl group to the free amino group of methionyl-tRNA(fMet). The formyl group appears to play a dual role in the initiator identity of N-formylmethionyl-tRNA by promoting its recognition by IF2 and preventing the misappropriation of this tRNA by the elongation apparatus.</text>
</comment>
<evidence type="ECO:0000256" key="1">
    <source>
        <dbReference type="ARBA" id="ARBA00010699"/>
    </source>
</evidence>
<keyword evidence="4 5" id="KW-0648">Protein biosynthesis</keyword>
<dbReference type="InterPro" id="IPR011034">
    <property type="entry name" value="Formyl_transferase-like_C_sf"/>
</dbReference>
<feature type="domain" description="Formyl transferase C-terminal" evidence="7">
    <location>
        <begin position="210"/>
        <end position="307"/>
    </location>
</feature>
<dbReference type="EC" id="2.1.2.9" evidence="2 5"/>
<name>A0ABS4MB88_9LACO</name>
<dbReference type="InterPro" id="IPR005793">
    <property type="entry name" value="Formyl_trans_C"/>
</dbReference>
<dbReference type="InterPro" id="IPR002376">
    <property type="entry name" value="Formyl_transf_N"/>
</dbReference>
<evidence type="ECO:0000313" key="8">
    <source>
        <dbReference type="EMBL" id="MBP2056930.1"/>
    </source>
</evidence>
<dbReference type="InterPro" id="IPR001555">
    <property type="entry name" value="GART_AS"/>
</dbReference>
<dbReference type="Pfam" id="PF00551">
    <property type="entry name" value="Formyl_trans_N"/>
    <property type="match status" value="1"/>
</dbReference>
<dbReference type="SUPFAM" id="SSF53328">
    <property type="entry name" value="Formyltransferase"/>
    <property type="match status" value="1"/>
</dbReference>
<evidence type="ECO:0000259" key="7">
    <source>
        <dbReference type="Pfam" id="PF02911"/>
    </source>
</evidence>
<evidence type="ECO:0000256" key="2">
    <source>
        <dbReference type="ARBA" id="ARBA00012261"/>
    </source>
</evidence>
<dbReference type="GO" id="GO:0004479">
    <property type="term" value="F:methionyl-tRNA formyltransferase activity"/>
    <property type="evidence" value="ECO:0007669"/>
    <property type="project" value="UniProtKB-EC"/>
</dbReference>
<organism evidence="8 9">
    <name type="scientific">Lactobacillus colini</name>
    <dbReference type="NCBI Taxonomy" id="1819254"/>
    <lineage>
        <taxon>Bacteria</taxon>
        <taxon>Bacillati</taxon>
        <taxon>Bacillota</taxon>
        <taxon>Bacilli</taxon>
        <taxon>Lactobacillales</taxon>
        <taxon>Lactobacillaceae</taxon>
        <taxon>Lactobacillus</taxon>
    </lineage>
</organism>
<evidence type="ECO:0000256" key="3">
    <source>
        <dbReference type="ARBA" id="ARBA00022679"/>
    </source>
</evidence>
<dbReference type="SUPFAM" id="SSF50486">
    <property type="entry name" value="FMT C-terminal domain-like"/>
    <property type="match status" value="1"/>
</dbReference>
<dbReference type="PANTHER" id="PTHR11138:SF5">
    <property type="entry name" value="METHIONYL-TRNA FORMYLTRANSFERASE, MITOCHONDRIAL"/>
    <property type="match status" value="1"/>
</dbReference>
<dbReference type="InterPro" id="IPR041711">
    <property type="entry name" value="Met-tRNA-FMT_N"/>
</dbReference>
<accession>A0ABS4MB88</accession>
<gene>
    <name evidence="5" type="primary">fmt</name>
    <name evidence="8" type="ORF">J2Z60_000092</name>
</gene>
<comment type="similarity">
    <text evidence="1 5">Belongs to the Fmt family.</text>
</comment>
<dbReference type="InterPro" id="IPR036477">
    <property type="entry name" value="Formyl_transf_N_sf"/>
</dbReference>
<dbReference type="HAMAP" id="MF_00182">
    <property type="entry name" value="Formyl_trans"/>
    <property type="match status" value="1"/>
</dbReference>
<dbReference type="Pfam" id="PF02911">
    <property type="entry name" value="Formyl_trans_C"/>
    <property type="match status" value="1"/>
</dbReference>
<feature type="domain" description="Formyl transferase N-terminal" evidence="6">
    <location>
        <begin position="10"/>
        <end position="183"/>
    </location>
</feature>
<evidence type="ECO:0000259" key="6">
    <source>
        <dbReference type="Pfam" id="PF00551"/>
    </source>
</evidence>
<dbReference type="PANTHER" id="PTHR11138">
    <property type="entry name" value="METHIONYL-TRNA FORMYLTRANSFERASE"/>
    <property type="match status" value="1"/>
</dbReference>
<comment type="catalytic activity">
    <reaction evidence="5">
        <text>L-methionyl-tRNA(fMet) + (6R)-10-formyltetrahydrofolate = N-formyl-L-methionyl-tRNA(fMet) + (6S)-5,6,7,8-tetrahydrofolate + H(+)</text>
        <dbReference type="Rhea" id="RHEA:24380"/>
        <dbReference type="Rhea" id="RHEA-COMP:9952"/>
        <dbReference type="Rhea" id="RHEA-COMP:9953"/>
        <dbReference type="ChEBI" id="CHEBI:15378"/>
        <dbReference type="ChEBI" id="CHEBI:57453"/>
        <dbReference type="ChEBI" id="CHEBI:78530"/>
        <dbReference type="ChEBI" id="CHEBI:78844"/>
        <dbReference type="ChEBI" id="CHEBI:195366"/>
        <dbReference type="EC" id="2.1.2.9"/>
    </reaction>
</comment>
<evidence type="ECO:0000256" key="4">
    <source>
        <dbReference type="ARBA" id="ARBA00022917"/>
    </source>
</evidence>
<dbReference type="InterPro" id="IPR005794">
    <property type="entry name" value="Fmt"/>
</dbReference>
<feature type="binding site" evidence="5">
    <location>
        <begin position="116"/>
        <end position="119"/>
    </location>
    <ligand>
        <name>(6S)-5,6,7,8-tetrahydrofolate</name>
        <dbReference type="ChEBI" id="CHEBI:57453"/>
    </ligand>
</feature>
<dbReference type="InterPro" id="IPR044135">
    <property type="entry name" value="Met-tRNA-FMT_C"/>
</dbReference>
<evidence type="ECO:0000256" key="5">
    <source>
        <dbReference type="HAMAP-Rule" id="MF_00182"/>
    </source>
</evidence>
<keyword evidence="3 5" id="KW-0808">Transferase</keyword>
<protein>
    <recommendedName>
        <fullName evidence="2 5">Methionyl-tRNA formyltransferase</fullName>
        <ecNumber evidence="2 5">2.1.2.9</ecNumber>
    </recommendedName>
</protein>